<evidence type="ECO:0000313" key="1">
    <source>
        <dbReference type="EMBL" id="KAI8526801.1"/>
    </source>
</evidence>
<evidence type="ECO:0000313" key="2">
    <source>
        <dbReference type="Proteomes" id="UP001062846"/>
    </source>
</evidence>
<reference evidence="1" key="1">
    <citation type="submission" date="2022-02" db="EMBL/GenBank/DDBJ databases">
        <title>Plant Genome Project.</title>
        <authorList>
            <person name="Zhang R.-G."/>
        </authorList>
    </citation>
    <scope>NUCLEOTIDE SEQUENCE</scope>
    <source>
        <strain evidence="1">AT1</strain>
    </source>
</reference>
<organism evidence="1 2">
    <name type="scientific">Rhododendron molle</name>
    <name type="common">Chinese azalea</name>
    <name type="synonym">Azalea mollis</name>
    <dbReference type="NCBI Taxonomy" id="49168"/>
    <lineage>
        <taxon>Eukaryota</taxon>
        <taxon>Viridiplantae</taxon>
        <taxon>Streptophyta</taxon>
        <taxon>Embryophyta</taxon>
        <taxon>Tracheophyta</taxon>
        <taxon>Spermatophyta</taxon>
        <taxon>Magnoliopsida</taxon>
        <taxon>eudicotyledons</taxon>
        <taxon>Gunneridae</taxon>
        <taxon>Pentapetalae</taxon>
        <taxon>asterids</taxon>
        <taxon>Ericales</taxon>
        <taxon>Ericaceae</taxon>
        <taxon>Ericoideae</taxon>
        <taxon>Rhodoreae</taxon>
        <taxon>Rhododendron</taxon>
    </lineage>
</organism>
<proteinExistence type="predicted"/>
<gene>
    <name evidence="1" type="ORF">RHMOL_Rhmol12G0025200</name>
</gene>
<comment type="caution">
    <text evidence="1">The sequence shown here is derived from an EMBL/GenBank/DDBJ whole genome shotgun (WGS) entry which is preliminary data.</text>
</comment>
<name>A0ACC0LE42_RHOML</name>
<protein>
    <submittedName>
        <fullName evidence="1">Uncharacterized protein</fullName>
    </submittedName>
</protein>
<accession>A0ACC0LE42</accession>
<sequence>MVDRWFVIAAQVERVRDEKLDCRKTSLFLNSRALIFLINGQSERQNLVVKLYGELIKSIEMHINLCQEDYNRLRPLSYRGGDVFLLAFSVISMPSFENISKKADLREDKQFQMDYPSSCTISTAQGEELKKQIRAVAYLECSSKTQQGEIYTTGLVEDMASLFQNKYPIHGFNEGCALAAVCGLRNQPCILMHFHIVAYVVGYEPE</sequence>
<dbReference type="Proteomes" id="UP001062846">
    <property type="component" value="Chromosome 12"/>
</dbReference>
<keyword evidence="2" id="KW-1185">Reference proteome</keyword>
<dbReference type="EMBL" id="CM046399">
    <property type="protein sequence ID" value="KAI8526801.1"/>
    <property type="molecule type" value="Genomic_DNA"/>
</dbReference>